<keyword evidence="2" id="KW-0472">Membrane</keyword>
<keyword evidence="2" id="KW-0812">Transmembrane</keyword>
<accession>A0A1D8D9Q7</accession>
<feature type="compositionally biased region" description="Acidic residues" evidence="1">
    <location>
        <begin position="303"/>
        <end position="316"/>
    </location>
</feature>
<feature type="transmembrane region" description="Helical" evidence="2">
    <location>
        <begin position="166"/>
        <end position="189"/>
    </location>
</feature>
<evidence type="ECO:0000313" key="5">
    <source>
        <dbReference type="Proteomes" id="UP000095185"/>
    </source>
</evidence>
<proteinExistence type="predicted"/>
<organism evidence="4 5">
    <name type="scientific">Chlorobaculum limnaeum</name>
    <dbReference type="NCBI Taxonomy" id="274537"/>
    <lineage>
        <taxon>Bacteria</taxon>
        <taxon>Pseudomonadati</taxon>
        <taxon>Chlorobiota</taxon>
        <taxon>Chlorobiia</taxon>
        <taxon>Chlorobiales</taxon>
        <taxon>Chlorobiaceae</taxon>
        <taxon>Chlorobaculum</taxon>
    </lineage>
</organism>
<dbReference type="RefSeq" id="WP_069810870.1">
    <property type="nucleotide sequence ID" value="NZ_CP017305.1"/>
</dbReference>
<keyword evidence="2" id="KW-1133">Transmembrane helix</keyword>
<evidence type="ECO:0000256" key="3">
    <source>
        <dbReference type="SAM" id="SignalP"/>
    </source>
</evidence>
<dbReference type="KEGG" id="clz:BIU88_11380"/>
<protein>
    <recommendedName>
        <fullName evidence="6">Protein BatD</fullName>
    </recommendedName>
</protein>
<dbReference type="OrthoDB" id="9807384at2"/>
<dbReference type="AlphaFoldDB" id="A0A1D8D9Q7"/>
<evidence type="ECO:0000256" key="1">
    <source>
        <dbReference type="SAM" id="MobiDB-lite"/>
    </source>
</evidence>
<sequence>MSAGCKSKLTAPLLTACLVAALLPASASAALRPADVRVSAEPDSLFAGERLRYVITVQHDRRDSVSVASLKTGQGTPFEITGTKSTTRELQNGRAEFRMDAEIAVFGSGSKPLPGFTVFSGKAPASGSERLVIEPSATVTVLSMTDSTVTELRPIASPVSAPFPTWLLVPVLLAFAALGLVGYAVNLLVTALRRHLDDPVRAARQKLRAMRRQLSKGMQSAAGYESLSNILREFLQKRYRFGALEMVTQEIAEELAARRINIRHELIKLLDQADLVKFADSRPDLEECRRSLRVAEVLVATASEEEMAEEPSESEGGDAGGRG</sequence>
<evidence type="ECO:0000256" key="2">
    <source>
        <dbReference type="SAM" id="Phobius"/>
    </source>
</evidence>
<keyword evidence="5" id="KW-1185">Reference proteome</keyword>
<dbReference type="STRING" id="274537.BIU88_11380"/>
<gene>
    <name evidence="4" type="ORF">BIU88_11380</name>
</gene>
<feature type="signal peptide" evidence="3">
    <location>
        <begin position="1"/>
        <end position="29"/>
    </location>
</feature>
<feature type="chain" id="PRO_5009106645" description="Protein BatD" evidence="3">
    <location>
        <begin position="30"/>
        <end position="323"/>
    </location>
</feature>
<dbReference type="EMBL" id="CP017305">
    <property type="protein sequence ID" value="AOS84679.1"/>
    <property type="molecule type" value="Genomic_DNA"/>
</dbReference>
<evidence type="ECO:0000313" key="4">
    <source>
        <dbReference type="EMBL" id="AOS84679.1"/>
    </source>
</evidence>
<dbReference type="Proteomes" id="UP000095185">
    <property type="component" value="Chromosome"/>
</dbReference>
<name>A0A1D8D9Q7_CHLLM</name>
<feature type="region of interest" description="Disordered" evidence="1">
    <location>
        <begin position="302"/>
        <end position="323"/>
    </location>
</feature>
<evidence type="ECO:0008006" key="6">
    <source>
        <dbReference type="Google" id="ProtNLM"/>
    </source>
</evidence>
<reference evidence="4" key="1">
    <citation type="submission" date="2016-09" db="EMBL/GenBank/DDBJ databases">
        <title>Genome sequence of Chlorobaculum limnaeum.</title>
        <authorList>
            <person name="Liu Z."/>
            <person name="Tank M."/>
            <person name="Bryant D.A."/>
        </authorList>
    </citation>
    <scope>NUCLEOTIDE SEQUENCE [LARGE SCALE GENOMIC DNA]</scope>
    <source>
        <strain evidence="4">DSM 1677</strain>
    </source>
</reference>
<keyword evidence="3" id="KW-0732">Signal</keyword>